<proteinExistence type="predicted"/>
<accession>A0A812QDC2</accession>
<dbReference type="EMBL" id="CAJNDS010002190">
    <property type="protein sequence ID" value="CAE7365558.1"/>
    <property type="molecule type" value="Genomic_DNA"/>
</dbReference>
<keyword evidence="2" id="KW-1185">Reference proteome</keyword>
<organism evidence="1 2">
    <name type="scientific">Symbiodinium natans</name>
    <dbReference type="NCBI Taxonomy" id="878477"/>
    <lineage>
        <taxon>Eukaryota</taxon>
        <taxon>Sar</taxon>
        <taxon>Alveolata</taxon>
        <taxon>Dinophyceae</taxon>
        <taxon>Suessiales</taxon>
        <taxon>Symbiodiniaceae</taxon>
        <taxon>Symbiodinium</taxon>
    </lineage>
</organism>
<comment type="caution">
    <text evidence="1">The sequence shown here is derived from an EMBL/GenBank/DDBJ whole genome shotgun (WGS) entry which is preliminary data.</text>
</comment>
<sequence>MESRLGIRMPTAALEPIWHLPPVADVSPLQVWWQLVCTWRPAMEPTIDPDVSEMADLLPPSTSGMMIPAVPAHLPAAGDNSETDEEDGWEFVNVSDTLLHAVLFLWHMQIVFLVSIVHMQLCCFCTQHRWH</sequence>
<name>A0A812QDC2_9DINO</name>
<evidence type="ECO:0000313" key="1">
    <source>
        <dbReference type="EMBL" id="CAE7365558.1"/>
    </source>
</evidence>
<protein>
    <submittedName>
        <fullName evidence="1">Uncharacterized protein</fullName>
    </submittedName>
</protein>
<reference evidence="1" key="1">
    <citation type="submission" date="2021-02" db="EMBL/GenBank/DDBJ databases">
        <authorList>
            <person name="Dougan E. K."/>
            <person name="Rhodes N."/>
            <person name="Thang M."/>
            <person name="Chan C."/>
        </authorList>
    </citation>
    <scope>NUCLEOTIDE SEQUENCE</scope>
</reference>
<gene>
    <name evidence="1" type="ORF">SNAT2548_LOCUS19825</name>
</gene>
<evidence type="ECO:0000313" key="2">
    <source>
        <dbReference type="Proteomes" id="UP000604046"/>
    </source>
</evidence>
<dbReference type="AlphaFoldDB" id="A0A812QDC2"/>
<dbReference type="Proteomes" id="UP000604046">
    <property type="component" value="Unassembled WGS sequence"/>
</dbReference>